<reference evidence="1" key="1">
    <citation type="submission" date="2019-08" db="EMBL/GenBank/DDBJ databases">
        <authorList>
            <person name="Kucharzyk K."/>
            <person name="Murdoch R.W."/>
            <person name="Higgins S."/>
            <person name="Loffler F."/>
        </authorList>
    </citation>
    <scope>NUCLEOTIDE SEQUENCE</scope>
</reference>
<evidence type="ECO:0000313" key="1">
    <source>
        <dbReference type="EMBL" id="MPN13928.1"/>
    </source>
</evidence>
<name>A0A645FHQ2_9ZZZZ</name>
<sequence>MFDHFDIFRGVFEIGTVPVILRHLPNERLGLEPEGPLPVVAERQSAALRAGFVVNFHHRRRLHIQRRRREHSDRSLFEIELGHFIPAFHLEVDAELHRSGHAAEIEFCRLDGGALGRGAHRGLAPGQITEQIDRMATGVQQSEIRIVEGIELRVARRGQKGGGRIEFRRVEGGGRSLRSDRPNHIVDRAVPEAADEGVGAQKKQPTPFFLRHHRPERADVAVAPLHVADRNAIPGFRRECGQFAGRDG</sequence>
<protein>
    <submittedName>
        <fullName evidence="1">Uncharacterized protein</fullName>
    </submittedName>
</protein>
<accession>A0A645FHQ2</accession>
<comment type="caution">
    <text evidence="1">The sequence shown here is derived from an EMBL/GenBank/DDBJ whole genome shotgun (WGS) entry which is preliminary data.</text>
</comment>
<gene>
    <name evidence="1" type="ORF">SDC9_161254</name>
</gene>
<dbReference type="EMBL" id="VSSQ01060488">
    <property type="protein sequence ID" value="MPN13928.1"/>
    <property type="molecule type" value="Genomic_DNA"/>
</dbReference>
<organism evidence="1">
    <name type="scientific">bioreactor metagenome</name>
    <dbReference type="NCBI Taxonomy" id="1076179"/>
    <lineage>
        <taxon>unclassified sequences</taxon>
        <taxon>metagenomes</taxon>
        <taxon>ecological metagenomes</taxon>
    </lineage>
</organism>
<dbReference type="AlphaFoldDB" id="A0A645FHQ2"/>
<proteinExistence type="predicted"/>